<reference evidence="1" key="1">
    <citation type="submission" date="2020-08" db="EMBL/GenBank/DDBJ databases">
        <title>Multicomponent nature underlies the extraordinary mechanical properties of spider dragline silk.</title>
        <authorList>
            <person name="Kono N."/>
            <person name="Nakamura H."/>
            <person name="Mori M."/>
            <person name="Yoshida Y."/>
            <person name="Ohtoshi R."/>
            <person name="Malay A.D."/>
            <person name="Moran D.A.P."/>
            <person name="Tomita M."/>
            <person name="Numata K."/>
            <person name="Arakawa K."/>
        </authorList>
    </citation>
    <scope>NUCLEOTIDE SEQUENCE</scope>
</reference>
<accession>A0A8X6PRZ0</accession>
<dbReference type="InterPro" id="IPR032675">
    <property type="entry name" value="LRR_dom_sf"/>
</dbReference>
<dbReference type="SUPFAM" id="SSF52047">
    <property type="entry name" value="RNI-like"/>
    <property type="match status" value="1"/>
</dbReference>
<dbReference type="OrthoDB" id="6422937at2759"/>
<evidence type="ECO:0000313" key="1">
    <source>
        <dbReference type="EMBL" id="GFT82624.1"/>
    </source>
</evidence>
<gene>
    <name evidence="1" type="primary">AVEN_43707_1</name>
    <name evidence="1" type="ORF">NPIL_273561</name>
</gene>
<keyword evidence="2" id="KW-1185">Reference proteome</keyword>
<dbReference type="SMART" id="SM00367">
    <property type="entry name" value="LRR_CC"/>
    <property type="match status" value="2"/>
</dbReference>
<dbReference type="GO" id="GO:0031146">
    <property type="term" value="P:SCF-dependent proteasomal ubiquitin-dependent protein catabolic process"/>
    <property type="evidence" value="ECO:0007669"/>
    <property type="project" value="TreeGrafter"/>
</dbReference>
<comment type="caution">
    <text evidence="1">The sequence shown here is derived from an EMBL/GenBank/DDBJ whole genome shotgun (WGS) entry which is preliminary data.</text>
</comment>
<evidence type="ECO:0000313" key="2">
    <source>
        <dbReference type="Proteomes" id="UP000887013"/>
    </source>
</evidence>
<dbReference type="PANTHER" id="PTHR13318">
    <property type="entry name" value="PARTNER OF PAIRED, ISOFORM B-RELATED"/>
    <property type="match status" value="1"/>
</dbReference>
<dbReference type="EMBL" id="BMAW01119024">
    <property type="protein sequence ID" value="GFT82624.1"/>
    <property type="molecule type" value="Genomic_DNA"/>
</dbReference>
<organism evidence="1 2">
    <name type="scientific">Nephila pilipes</name>
    <name type="common">Giant wood spider</name>
    <name type="synonym">Nephila maculata</name>
    <dbReference type="NCBI Taxonomy" id="299642"/>
    <lineage>
        <taxon>Eukaryota</taxon>
        <taxon>Metazoa</taxon>
        <taxon>Ecdysozoa</taxon>
        <taxon>Arthropoda</taxon>
        <taxon>Chelicerata</taxon>
        <taxon>Arachnida</taxon>
        <taxon>Araneae</taxon>
        <taxon>Araneomorphae</taxon>
        <taxon>Entelegynae</taxon>
        <taxon>Araneoidea</taxon>
        <taxon>Nephilidae</taxon>
        <taxon>Nephila</taxon>
    </lineage>
</organism>
<name>A0A8X6PRZ0_NEPPI</name>
<dbReference type="AlphaFoldDB" id="A0A8X6PRZ0"/>
<protein>
    <submittedName>
        <fullName evidence="1">Uncharacterized protein</fullName>
    </submittedName>
</protein>
<dbReference type="Gene3D" id="3.80.10.10">
    <property type="entry name" value="Ribonuclease Inhibitor"/>
    <property type="match status" value="2"/>
</dbReference>
<dbReference type="InterPro" id="IPR006553">
    <property type="entry name" value="Leu-rich_rpt_Cys-con_subtyp"/>
</dbReference>
<sequence length="576" mass="67735">MFFEEEEEEIIFEDFEEVEEVDNNEGEDEETMEIKEIVPEVVSLQYFCLQTISDNLERFNAALTTTEDINFQRHLHYIRRVHTSFFLNNKLREDKGVLKKKYWNILLNEHMKELHLSKIEFKDWDDFIKKLDEVGHGIEKIHFDLGIAVEFEKAVVFVKKVLLKLQNIKMLHLYAYCDDTILESLPSSCAELEELSVIHSSITEKGLMSLCQKKNNGDEIHSLNLRVIDLSGITDINDGVSYLLKNMPSLELVVYSDLFFVLYGMYKHDVHKASEDKYNLTSFSIPFNLTRNYYPFLHDVLFILSKCCPHIKTLSVPIHIKSHLESISNLPELEDFSAFDISPTSDLDLNWFLEQKGRTLKQLKIQNFEVCAAILVESCPNLEGLTLQHPCFQLLDPNISFKQLRNLHKMCIKTISFNDNLMLQSIIKILNCSPKLEKLKFYNTEFSRDDEFTTKFTKFCENSSLHHLEFISCDHEISLLQTILLTCSSLKTLVLENCFEIDYNDVEDLYKMSKSLKKKVEIKWKDDRSDFTSIDSYDDMFEYNSEYDFLYEFDDDQYESVDYYDLYDLDYDSDDV</sequence>
<proteinExistence type="predicted"/>
<dbReference type="Proteomes" id="UP000887013">
    <property type="component" value="Unassembled WGS sequence"/>
</dbReference>
<dbReference type="GO" id="GO:0019005">
    <property type="term" value="C:SCF ubiquitin ligase complex"/>
    <property type="evidence" value="ECO:0007669"/>
    <property type="project" value="TreeGrafter"/>
</dbReference>